<organism evidence="2 3">
    <name type="scientific">Klebsormidium nitens</name>
    <name type="common">Green alga</name>
    <name type="synonym">Ulothrix nitens</name>
    <dbReference type="NCBI Taxonomy" id="105231"/>
    <lineage>
        <taxon>Eukaryota</taxon>
        <taxon>Viridiplantae</taxon>
        <taxon>Streptophyta</taxon>
        <taxon>Klebsormidiophyceae</taxon>
        <taxon>Klebsormidiales</taxon>
        <taxon>Klebsormidiaceae</taxon>
        <taxon>Klebsormidium</taxon>
    </lineage>
</organism>
<gene>
    <name evidence="2" type="ORF">KFL_000190200</name>
</gene>
<dbReference type="AlphaFoldDB" id="A0A1Y1HP99"/>
<sequence>MAAPSETSGGSNETPRNEPPKNEDGPAKKEKQASIELTVKGQDGTEVVFKVGGCSIRGSLEYKRDFSKLVTAFKSYASFLGKGGRVAVLTEGQKIFDRRAPLSSMLLRGGTSDREQS</sequence>
<evidence type="ECO:0000256" key="1">
    <source>
        <dbReference type="SAM" id="MobiDB-lite"/>
    </source>
</evidence>
<evidence type="ECO:0000313" key="2">
    <source>
        <dbReference type="EMBL" id="GAQ78801.1"/>
    </source>
</evidence>
<name>A0A1Y1HP99_KLENI</name>
<feature type="compositionally biased region" description="Polar residues" evidence="1">
    <location>
        <begin position="1"/>
        <end position="14"/>
    </location>
</feature>
<feature type="compositionally biased region" description="Basic and acidic residues" evidence="1">
    <location>
        <begin position="15"/>
        <end position="32"/>
    </location>
</feature>
<evidence type="ECO:0000313" key="3">
    <source>
        <dbReference type="Proteomes" id="UP000054558"/>
    </source>
</evidence>
<accession>A0A1Y1HP99</accession>
<proteinExistence type="predicted"/>
<keyword evidence="3" id="KW-1185">Reference proteome</keyword>
<dbReference type="EMBL" id="DF236968">
    <property type="protein sequence ID" value="GAQ78801.1"/>
    <property type="molecule type" value="Genomic_DNA"/>
</dbReference>
<protein>
    <submittedName>
        <fullName evidence="2">Small ubiquitin-related modifier</fullName>
    </submittedName>
</protein>
<feature type="region of interest" description="Disordered" evidence="1">
    <location>
        <begin position="1"/>
        <end position="32"/>
    </location>
</feature>
<reference evidence="2 3" key="1">
    <citation type="journal article" date="2014" name="Nat. Commun.">
        <title>Klebsormidium flaccidum genome reveals primary factors for plant terrestrial adaptation.</title>
        <authorList>
            <person name="Hori K."/>
            <person name="Maruyama F."/>
            <person name="Fujisawa T."/>
            <person name="Togashi T."/>
            <person name="Yamamoto N."/>
            <person name="Seo M."/>
            <person name="Sato S."/>
            <person name="Yamada T."/>
            <person name="Mori H."/>
            <person name="Tajima N."/>
            <person name="Moriyama T."/>
            <person name="Ikeuchi M."/>
            <person name="Watanabe M."/>
            <person name="Wada H."/>
            <person name="Kobayashi K."/>
            <person name="Saito M."/>
            <person name="Masuda T."/>
            <person name="Sasaki-Sekimoto Y."/>
            <person name="Mashiguchi K."/>
            <person name="Awai K."/>
            <person name="Shimojima M."/>
            <person name="Masuda S."/>
            <person name="Iwai M."/>
            <person name="Nobusawa T."/>
            <person name="Narise T."/>
            <person name="Kondo S."/>
            <person name="Saito H."/>
            <person name="Sato R."/>
            <person name="Murakawa M."/>
            <person name="Ihara Y."/>
            <person name="Oshima-Yamada Y."/>
            <person name="Ohtaka K."/>
            <person name="Satoh M."/>
            <person name="Sonobe K."/>
            <person name="Ishii M."/>
            <person name="Ohtani R."/>
            <person name="Kanamori-Sato M."/>
            <person name="Honoki R."/>
            <person name="Miyazaki D."/>
            <person name="Mochizuki H."/>
            <person name="Umetsu J."/>
            <person name="Higashi K."/>
            <person name="Shibata D."/>
            <person name="Kamiya Y."/>
            <person name="Sato N."/>
            <person name="Nakamura Y."/>
            <person name="Tabata S."/>
            <person name="Ida S."/>
            <person name="Kurokawa K."/>
            <person name="Ohta H."/>
        </authorList>
    </citation>
    <scope>NUCLEOTIDE SEQUENCE [LARGE SCALE GENOMIC DNA]</scope>
    <source>
        <strain evidence="2 3">NIES-2285</strain>
    </source>
</reference>
<dbReference type="Proteomes" id="UP000054558">
    <property type="component" value="Unassembled WGS sequence"/>
</dbReference>